<dbReference type="SUPFAM" id="SSF49785">
    <property type="entry name" value="Galactose-binding domain-like"/>
    <property type="match status" value="1"/>
</dbReference>
<dbReference type="PANTHER" id="PTHR13194">
    <property type="entry name" value="COMPLEX I INTERMEDIATE-ASSOCIATED PROTEIN 30"/>
    <property type="match status" value="1"/>
</dbReference>
<feature type="domain" description="NADH:ubiquinone oxidoreductase intermediate-associated protein 30" evidence="2">
    <location>
        <begin position="13"/>
        <end position="176"/>
    </location>
</feature>
<comment type="similarity">
    <text evidence="1">Belongs to the CIA30 family.</text>
</comment>
<dbReference type="GO" id="GO:0051082">
    <property type="term" value="F:unfolded protein binding"/>
    <property type="evidence" value="ECO:0007669"/>
    <property type="project" value="TreeGrafter"/>
</dbReference>
<dbReference type="Pfam" id="PF08547">
    <property type="entry name" value="CIA30"/>
    <property type="match status" value="1"/>
</dbReference>
<organism evidence="3 4">
    <name type="scientific">Gnomoniopsis smithogilvyi</name>
    <dbReference type="NCBI Taxonomy" id="1191159"/>
    <lineage>
        <taxon>Eukaryota</taxon>
        <taxon>Fungi</taxon>
        <taxon>Dikarya</taxon>
        <taxon>Ascomycota</taxon>
        <taxon>Pezizomycotina</taxon>
        <taxon>Sordariomycetes</taxon>
        <taxon>Sordariomycetidae</taxon>
        <taxon>Diaporthales</taxon>
        <taxon>Gnomoniaceae</taxon>
        <taxon>Gnomoniopsis</taxon>
    </lineage>
</organism>
<dbReference type="InterPro" id="IPR039131">
    <property type="entry name" value="NDUFAF1"/>
</dbReference>
<dbReference type="Proteomes" id="UP001140453">
    <property type="component" value="Unassembled WGS sequence"/>
</dbReference>
<evidence type="ECO:0000259" key="2">
    <source>
        <dbReference type="Pfam" id="PF08547"/>
    </source>
</evidence>
<dbReference type="InterPro" id="IPR008979">
    <property type="entry name" value="Galactose-bd-like_sf"/>
</dbReference>
<evidence type="ECO:0000313" key="3">
    <source>
        <dbReference type="EMBL" id="KAJ4393584.1"/>
    </source>
</evidence>
<gene>
    <name evidence="3" type="ORF">N0V93_002797</name>
</gene>
<protein>
    <recommendedName>
        <fullName evidence="2">NADH:ubiquinone oxidoreductase intermediate-associated protein 30 domain-containing protein</fullName>
    </recommendedName>
</protein>
<reference evidence="3" key="1">
    <citation type="submission" date="2022-10" db="EMBL/GenBank/DDBJ databases">
        <title>Tapping the CABI collections for fungal endophytes: first genome assemblies for Collariella, Neodidymelliopsis, Ascochyta clinopodiicola, Didymella pomorum, Didymosphaeria variabile, Neocosmospora piperis and Neocucurbitaria cava.</title>
        <authorList>
            <person name="Hill R."/>
        </authorList>
    </citation>
    <scope>NUCLEOTIDE SEQUENCE</scope>
    <source>
        <strain evidence="3">IMI 355082</strain>
    </source>
</reference>
<dbReference type="PANTHER" id="PTHR13194:SF19">
    <property type="entry name" value="NAD(P)-BINDING ROSSMANN-FOLD SUPERFAMILY PROTEIN"/>
    <property type="match status" value="1"/>
</dbReference>
<name>A0A9W9CZI2_9PEZI</name>
<proteinExistence type="inferred from homology"/>
<dbReference type="InterPro" id="IPR013857">
    <property type="entry name" value="NADH-UbQ_OxRdtase-assoc_prot30"/>
</dbReference>
<dbReference type="OrthoDB" id="426386at2759"/>
<dbReference type="EMBL" id="JAPEVB010000002">
    <property type="protein sequence ID" value="KAJ4393584.1"/>
    <property type="molecule type" value="Genomic_DNA"/>
</dbReference>
<evidence type="ECO:0000256" key="1">
    <source>
        <dbReference type="ARBA" id="ARBA00007884"/>
    </source>
</evidence>
<sequence length="228" mass="24813">MHLFGGDKLWDASLFTASDDRVRGGKSQSYLTVSDAGSQATFSGTLDIKTLGGAGFASQRTVDDAPSWDLSDYSSLVLDVAHADRKKYTITLKDEVLPKRPDGREQSTISWEYDFVVEAGESGADSAKVIIPFKDFEPTYRGKPKPDAAPLDLRSVKRVSFMMRSFFGTQEGDFSIVFNSVSVERNDDLSQGSGCASAAVTSDHQQPEVKASNTGLTSWIGSIFGWKI</sequence>
<evidence type="ECO:0000313" key="4">
    <source>
        <dbReference type="Proteomes" id="UP001140453"/>
    </source>
</evidence>
<keyword evidence="4" id="KW-1185">Reference proteome</keyword>
<dbReference type="AlphaFoldDB" id="A0A9W9CZI2"/>
<accession>A0A9W9CZI2</accession>
<comment type="caution">
    <text evidence="3">The sequence shown here is derived from an EMBL/GenBank/DDBJ whole genome shotgun (WGS) entry which is preliminary data.</text>
</comment>
<dbReference type="GO" id="GO:0010257">
    <property type="term" value="P:NADH dehydrogenase complex assembly"/>
    <property type="evidence" value="ECO:0007669"/>
    <property type="project" value="TreeGrafter"/>
</dbReference>